<evidence type="ECO:0000313" key="3">
    <source>
        <dbReference type="Proteomes" id="UP000807306"/>
    </source>
</evidence>
<proteinExistence type="predicted"/>
<feature type="transmembrane region" description="Helical" evidence="1">
    <location>
        <begin position="208"/>
        <end position="232"/>
    </location>
</feature>
<organism evidence="2 3">
    <name type="scientific">Crepidotus variabilis</name>
    <dbReference type="NCBI Taxonomy" id="179855"/>
    <lineage>
        <taxon>Eukaryota</taxon>
        <taxon>Fungi</taxon>
        <taxon>Dikarya</taxon>
        <taxon>Basidiomycota</taxon>
        <taxon>Agaricomycotina</taxon>
        <taxon>Agaricomycetes</taxon>
        <taxon>Agaricomycetidae</taxon>
        <taxon>Agaricales</taxon>
        <taxon>Agaricineae</taxon>
        <taxon>Crepidotaceae</taxon>
        <taxon>Crepidotus</taxon>
    </lineage>
</organism>
<sequence>MASLNFSISTATIITTSLHPTNSLLAISAGALAAQRAPYITTTISSIAICLTLLIVLVYLAIFSWAYRAANQCPKALNTRFGVWLQRYAPGGYAFLVLSSLIIVDIAGWLVLQYRFNHNYPRSAVRMACHLLLFASCWTFLTALAYTVLFLYPAFSKHPISSIGAQVVWLFTTLLFWIIGAGILNGSVPGIIDKSQCEGIVYCFQIRLLFGMAVIESVLITVAIVAIVWLGWQSTRLAVHRTSLRPLSMLPLSTILEAFDRPKEFNDK</sequence>
<protein>
    <submittedName>
        <fullName evidence="2">Uncharacterized protein</fullName>
    </submittedName>
</protein>
<dbReference type="Proteomes" id="UP000807306">
    <property type="component" value="Unassembled WGS sequence"/>
</dbReference>
<name>A0A9P6JUY6_9AGAR</name>
<dbReference type="OrthoDB" id="2628419at2759"/>
<gene>
    <name evidence="2" type="ORF">CPB83DRAFT_804982</name>
</gene>
<evidence type="ECO:0000256" key="1">
    <source>
        <dbReference type="SAM" id="Phobius"/>
    </source>
</evidence>
<dbReference type="AlphaFoldDB" id="A0A9P6JUY6"/>
<keyword evidence="1" id="KW-0472">Membrane</keyword>
<keyword evidence="1" id="KW-1133">Transmembrane helix</keyword>
<reference evidence="2" key="1">
    <citation type="submission" date="2020-11" db="EMBL/GenBank/DDBJ databases">
        <authorList>
            <consortium name="DOE Joint Genome Institute"/>
            <person name="Ahrendt S."/>
            <person name="Riley R."/>
            <person name="Andreopoulos W."/>
            <person name="Labutti K."/>
            <person name="Pangilinan J."/>
            <person name="Ruiz-Duenas F.J."/>
            <person name="Barrasa J.M."/>
            <person name="Sanchez-Garcia M."/>
            <person name="Camarero S."/>
            <person name="Miyauchi S."/>
            <person name="Serrano A."/>
            <person name="Linde D."/>
            <person name="Babiker R."/>
            <person name="Drula E."/>
            <person name="Ayuso-Fernandez I."/>
            <person name="Pacheco R."/>
            <person name="Padilla G."/>
            <person name="Ferreira P."/>
            <person name="Barriuso J."/>
            <person name="Kellner H."/>
            <person name="Castanera R."/>
            <person name="Alfaro M."/>
            <person name="Ramirez L."/>
            <person name="Pisabarro A.G."/>
            <person name="Kuo A."/>
            <person name="Tritt A."/>
            <person name="Lipzen A."/>
            <person name="He G."/>
            <person name="Yan M."/>
            <person name="Ng V."/>
            <person name="Cullen D."/>
            <person name="Martin F."/>
            <person name="Rosso M.-N."/>
            <person name="Henrissat B."/>
            <person name="Hibbett D."/>
            <person name="Martinez A.T."/>
            <person name="Grigoriev I.V."/>
        </authorList>
    </citation>
    <scope>NUCLEOTIDE SEQUENCE</scope>
    <source>
        <strain evidence="2">CBS 506.95</strain>
    </source>
</reference>
<accession>A0A9P6JUY6</accession>
<comment type="caution">
    <text evidence="2">The sequence shown here is derived from an EMBL/GenBank/DDBJ whole genome shotgun (WGS) entry which is preliminary data.</text>
</comment>
<feature type="transmembrane region" description="Helical" evidence="1">
    <location>
        <begin position="167"/>
        <end position="188"/>
    </location>
</feature>
<feature type="transmembrane region" description="Helical" evidence="1">
    <location>
        <begin position="88"/>
        <end position="111"/>
    </location>
</feature>
<feature type="transmembrane region" description="Helical" evidence="1">
    <location>
        <begin position="43"/>
        <end position="67"/>
    </location>
</feature>
<keyword evidence="1" id="KW-0812">Transmembrane</keyword>
<feature type="transmembrane region" description="Helical" evidence="1">
    <location>
        <begin position="131"/>
        <end position="155"/>
    </location>
</feature>
<keyword evidence="3" id="KW-1185">Reference proteome</keyword>
<dbReference type="EMBL" id="MU157827">
    <property type="protein sequence ID" value="KAF9533956.1"/>
    <property type="molecule type" value="Genomic_DNA"/>
</dbReference>
<evidence type="ECO:0000313" key="2">
    <source>
        <dbReference type="EMBL" id="KAF9533956.1"/>
    </source>
</evidence>